<gene>
    <name evidence="2" type="ORF">ETSY1_28370</name>
</gene>
<keyword evidence="3" id="KW-1185">Reference proteome</keyword>
<proteinExistence type="predicted"/>
<dbReference type="HOGENOM" id="CLU_1892344_0_0_7"/>
<feature type="compositionally biased region" description="Basic and acidic residues" evidence="1">
    <location>
        <begin position="84"/>
        <end position="93"/>
    </location>
</feature>
<reference evidence="2 3" key="1">
    <citation type="journal article" date="2014" name="Nature">
        <title>An environmental bacterial taxon with a large and distinct metabolic repertoire.</title>
        <authorList>
            <person name="Wilson M.C."/>
            <person name="Mori T."/>
            <person name="Ruckert C."/>
            <person name="Uria A.R."/>
            <person name="Helf M.J."/>
            <person name="Takada K."/>
            <person name="Gernert C."/>
            <person name="Steffens U.A."/>
            <person name="Heycke N."/>
            <person name="Schmitt S."/>
            <person name="Rinke C."/>
            <person name="Helfrich E.J."/>
            <person name="Brachmann A.O."/>
            <person name="Gurgui C."/>
            <person name="Wakimoto T."/>
            <person name="Kracht M."/>
            <person name="Crusemann M."/>
            <person name="Hentschel U."/>
            <person name="Abe I."/>
            <person name="Matsunaga S."/>
            <person name="Kalinowski J."/>
            <person name="Takeyama H."/>
            <person name="Piel J."/>
        </authorList>
    </citation>
    <scope>NUCLEOTIDE SEQUENCE [LARGE SCALE GENOMIC DNA]</scope>
    <source>
        <strain evidence="3">TSY1</strain>
    </source>
</reference>
<accession>W4LDH4</accession>
<dbReference type="EMBL" id="AZHW01000848">
    <property type="protein sequence ID" value="ETW95989.1"/>
    <property type="molecule type" value="Genomic_DNA"/>
</dbReference>
<dbReference type="AlphaFoldDB" id="W4LDH4"/>
<name>W4LDH4_ENTF1</name>
<organism evidence="2 3">
    <name type="scientific">Entotheonella factor</name>
    <dbReference type="NCBI Taxonomy" id="1429438"/>
    <lineage>
        <taxon>Bacteria</taxon>
        <taxon>Pseudomonadati</taxon>
        <taxon>Nitrospinota/Tectimicrobiota group</taxon>
        <taxon>Candidatus Tectimicrobiota</taxon>
        <taxon>Candidatus Entotheonellia</taxon>
        <taxon>Candidatus Entotheonellales</taxon>
        <taxon>Candidatus Entotheonellaceae</taxon>
        <taxon>Candidatus Entotheonella</taxon>
    </lineage>
</organism>
<feature type="region of interest" description="Disordered" evidence="1">
    <location>
        <begin position="72"/>
        <end position="113"/>
    </location>
</feature>
<evidence type="ECO:0000313" key="2">
    <source>
        <dbReference type="EMBL" id="ETW95989.1"/>
    </source>
</evidence>
<comment type="caution">
    <text evidence="2">The sequence shown here is derived from an EMBL/GenBank/DDBJ whole genome shotgun (WGS) entry which is preliminary data.</text>
</comment>
<evidence type="ECO:0000313" key="3">
    <source>
        <dbReference type="Proteomes" id="UP000019141"/>
    </source>
</evidence>
<sequence length="134" mass="14652">MALIREGKLDSPPGQSARDLVRIQLRSGGDQAQALEALDDIATALVGLAYEAMDKGFSALAGRYLSRAERVLDSHSGQSQVQQEIRKARDAIRQPRPSSQPPPAPVQPKQAPWLVFPDLAPQSTQGSLRRFLRI</sequence>
<evidence type="ECO:0000256" key="1">
    <source>
        <dbReference type="SAM" id="MobiDB-lite"/>
    </source>
</evidence>
<protein>
    <submittedName>
        <fullName evidence="2">Uncharacterized protein</fullName>
    </submittedName>
</protein>
<dbReference type="Proteomes" id="UP000019141">
    <property type="component" value="Unassembled WGS sequence"/>
</dbReference>